<protein>
    <submittedName>
        <fullName evidence="1">Uncharacterized protein</fullName>
    </submittedName>
</protein>
<organism evidence="1 2">
    <name type="scientific">Bauhinia variegata</name>
    <name type="common">Purple orchid tree</name>
    <name type="synonym">Phanera variegata</name>
    <dbReference type="NCBI Taxonomy" id="167791"/>
    <lineage>
        <taxon>Eukaryota</taxon>
        <taxon>Viridiplantae</taxon>
        <taxon>Streptophyta</taxon>
        <taxon>Embryophyta</taxon>
        <taxon>Tracheophyta</taxon>
        <taxon>Spermatophyta</taxon>
        <taxon>Magnoliopsida</taxon>
        <taxon>eudicotyledons</taxon>
        <taxon>Gunneridae</taxon>
        <taxon>Pentapetalae</taxon>
        <taxon>rosids</taxon>
        <taxon>fabids</taxon>
        <taxon>Fabales</taxon>
        <taxon>Fabaceae</taxon>
        <taxon>Cercidoideae</taxon>
        <taxon>Cercideae</taxon>
        <taxon>Bauhiniinae</taxon>
        <taxon>Bauhinia</taxon>
    </lineage>
</organism>
<proteinExistence type="predicted"/>
<dbReference type="Proteomes" id="UP000828941">
    <property type="component" value="Chromosome 12"/>
</dbReference>
<reference evidence="1 2" key="1">
    <citation type="journal article" date="2022" name="DNA Res.">
        <title>Chromosomal-level genome assembly of the orchid tree Bauhinia variegata (Leguminosae; Cercidoideae) supports the allotetraploid origin hypothesis of Bauhinia.</title>
        <authorList>
            <person name="Zhong Y."/>
            <person name="Chen Y."/>
            <person name="Zheng D."/>
            <person name="Pang J."/>
            <person name="Liu Y."/>
            <person name="Luo S."/>
            <person name="Meng S."/>
            <person name="Qian L."/>
            <person name="Wei D."/>
            <person name="Dai S."/>
            <person name="Zhou R."/>
        </authorList>
    </citation>
    <scope>NUCLEOTIDE SEQUENCE [LARGE SCALE GENOMIC DNA]</scope>
    <source>
        <strain evidence="1">BV-YZ2020</strain>
    </source>
</reference>
<evidence type="ECO:0000313" key="2">
    <source>
        <dbReference type="Proteomes" id="UP000828941"/>
    </source>
</evidence>
<keyword evidence="2" id="KW-1185">Reference proteome</keyword>
<name>A0ACB9L9G2_BAUVA</name>
<gene>
    <name evidence="1" type="ORF">L6164_029482</name>
</gene>
<sequence>MAALKTISAALKLIDTKKENLKKAYDDLQAHSSLLSSFPVTWSELDSHFTAIQNSLVQRFNTLESLESQQNDLQSAAHVDSQQTQNSKDPCSSSNQLTQNPEDPSSSSLNPPNQNVKDLTSPSLLLAHATLNDPSSSSNPPNPIRLNLAAPNVSSNLVSPRDELKELCEKMDGKGLRNYVSDNLKDRNALHAELPGALRLASDPAAMVLDSLDGFIGVKSMNDADLRRMRRGCLLLLEQLRIISPIIGIEVREKAKKLGAEWKANLMNDSAKSLEALGFLHLVATYGLVSECSMDELVEFSALTANNEEVPELCRLIGLIDKVPDLIEKLIAKGKHVLAVKYIFEFNLADKIPPVPILKACVSESRKLAKRICHEGKNSPKSLAEAEAREIHALKSVIKVIESHKLDNEYPRANLEQRIQQLEKQKVNRKRSAPASAAKSQSQSLPQPQPQQQLKQRNQKQNQYQNQKQHQWQQQIGKKRPRTFALAGPSAVHKNVGIVNPTLHQYQQSHVQPTGLLPEHPNSYMTSPAMPYGMVGPTPTVSPYVASSSGSLAGVPVDFNGHPGHTSSHLYSSEPHVQSGYYDRIHPYGGYGLQQYYQPAYYPQ</sequence>
<accession>A0ACB9L9G2</accession>
<comment type="caution">
    <text evidence="1">The sequence shown here is derived from an EMBL/GenBank/DDBJ whole genome shotgun (WGS) entry which is preliminary data.</text>
</comment>
<evidence type="ECO:0000313" key="1">
    <source>
        <dbReference type="EMBL" id="KAI4306183.1"/>
    </source>
</evidence>
<dbReference type="EMBL" id="CM039437">
    <property type="protein sequence ID" value="KAI4306183.1"/>
    <property type="molecule type" value="Genomic_DNA"/>
</dbReference>